<proteinExistence type="predicted"/>
<dbReference type="Proteomes" id="UP000006753">
    <property type="component" value="Unassembled WGS sequence"/>
</dbReference>
<evidence type="ECO:0000259" key="2">
    <source>
        <dbReference type="PROSITE" id="PS50097"/>
    </source>
</evidence>
<gene>
    <name evidence="3" type="ORF">MBM_03144</name>
</gene>
<dbReference type="InterPro" id="IPR011333">
    <property type="entry name" value="SKP1/BTB/POZ_sf"/>
</dbReference>
<evidence type="ECO:0000313" key="3">
    <source>
        <dbReference type="EMBL" id="EKD18902.1"/>
    </source>
</evidence>
<dbReference type="SUPFAM" id="SSF54695">
    <property type="entry name" value="POZ domain"/>
    <property type="match status" value="1"/>
</dbReference>
<sequence length="320" mass="35489">MSHPEEAMECFASSHESSRNAEEDVFSSQSPGTDKPNDEVPIGEYGGINSENEAGAAAQTATPDKIKVLVGALHTVFLLDRSRICSISPYFATIFASRATLQVVLPDIEPNLFQLVSDWLYTGRLSADAEDDLYLDQLVDVYLFGDLISCHTLKNYSMDLIQDNMYRHVRYGSGGIKLSLNQIRRIFSGTMCAEDAPIRKLVAALVSYRLIFGDTPERLEPIFEVPGFLKDFAAFQRSSLQVSSDKWYRPVTLRDDPRVRGYYDDGVAAKGFHACFFHVHELGEKCSSVSNYRTGSDGSGIDAAGEHEREEGFRVAAAVQ</sequence>
<dbReference type="InterPro" id="IPR000210">
    <property type="entry name" value="BTB/POZ_dom"/>
</dbReference>
<feature type="domain" description="BTB" evidence="2">
    <location>
        <begin position="64"/>
        <end position="129"/>
    </location>
</feature>
<reference evidence="3 4" key="1">
    <citation type="journal article" date="2012" name="BMC Genomics">
        <title>Sequencing the genome of Marssonina brunnea reveals fungus-poplar co-evolution.</title>
        <authorList>
            <person name="Zhu S."/>
            <person name="Cao Y.-Z."/>
            <person name="Jiang C."/>
            <person name="Tan B.-Y."/>
            <person name="Wang Z."/>
            <person name="Feng S."/>
            <person name="Zhang L."/>
            <person name="Su X.-H."/>
            <person name="Brejova B."/>
            <person name="Vinar T."/>
            <person name="Xu M."/>
            <person name="Wang M.-X."/>
            <person name="Zhang S.-G."/>
            <person name="Huang M.-R."/>
            <person name="Wu R."/>
            <person name="Zhou Y."/>
        </authorList>
    </citation>
    <scope>NUCLEOTIDE SEQUENCE [LARGE SCALE GENOMIC DNA]</scope>
    <source>
        <strain evidence="3 4">MB_m1</strain>
    </source>
</reference>
<feature type="region of interest" description="Disordered" evidence="1">
    <location>
        <begin position="1"/>
        <end position="49"/>
    </location>
</feature>
<evidence type="ECO:0000256" key="1">
    <source>
        <dbReference type="SAM" id="MobiDB-lite"/>
    </source>
</evidence>
<dbReference type="GeneID" id="18759079"/>
<evidence type="ECO:0000313" key="4">
    <source>
        <dbReference type="Proteomes" id="UP000006753"/>
    </source>
</evidence>
<dbReference type="Pfam" id="PF00651">
    <property type="entry name" value="BTB"/>
    <property type="match status" value="1"/>
</dbReference>
<dbReference type="Gene3D" id="3.30.710.10">
    <property type="entry name" value="Potassium Channel Kv1.1, Chain A"/>
    <property type="match status" value="1"/>
</dbReference>
<organism evidence="3 4">
    <name type="scientific">Marssonina brunnea f. sp. multigermtubi (strain MB_m1)</name>
    <name type="common">Marssonina leaf spot fungus</name>
    <dbReference type="NCBI Taxonomy" id="1072389"/>
    <lineage>
        <taxon>Eukaryota</taxon>
        <taxon>Fungi</taxon>
        <taxon>Dikarya</taxon>
        <taxon>Ascomycota</taxon>
        <taxon>Pezizomycotina</taxon>
        <taxon>Leotiomycetes</taxon>
        <taxon>Helotiales</taxon>
        <taxon>Drepanopezizaceae</taxon>
        <taxon>Drepanopeziza</taxon>
    </lineage>
</organism>
<accession>K1X1K9</accession>
<dbReference type="HOGENOM" id="CLU_868988_0_0_1"/>
<dbReference type="InParanoid" id="K1X1K9"/>
<dbReference type="OrthoDB" id="6359816at2759"/>
<dbReference type="AlphaFoldDB" id="K1X1K9"/>
<dbReference type="EMBL" id="JH921432">
    <property type="protein sequence ID" value="EKD18902.1"/>
    <property type="molecule type" value="Genomic_DNA"/>
</dbReference>
<dbReference type="PROSITE" id="PS50097">
    <property type="entry name" value="BTB"/>
    <property type="match status" value="1"/>
</dbReference>
<dbReference type="KEGG" id="mbe:MBM_03144"/>
<name>K1X1K9_MARBU</name>
<protein>
    <recommendedName>
        <fullName evidence="2">BTB domain-containing protein</fullName>
    </recommendedName>
</protein>
<keyword evidence="4" id="KW-1185">Reference proteome</keyword>